<feature type="non-terminal residue" evidence="7">
    <location>
        <position position="1"/>
    </location>
</feature>
<dbReference type="Pfam" id="PF01412">
    <property type="entry name" value="ArfGap"/>
    <property type="match status" value="1"/>
</dbReference>
<evidence type="ECO:0000259" key="6">
    <source>
        <dbReference type="PROSITE" id="PS50115"/>
    </source>
</evidence>
<dbReference type="Gene3D" id="1.10.220.150">
    <property type="entry name" value="Arf GTPase activating protein"/>
    <property type="match status" value="1"/>
</dbReference>
<dbReference type="SUPFAM" id="SSF57863">
    <property type="entry name" value="ArfGap/RecO-like zinc finger"/>
    <property type="match status" value="1"/>
</dbReference>
<gene>
    <name evidence="7" type="ORF">PGLA1383_LOCUS27283</name>
</gene>
<accession>A0A813FAA5</accession>
<dbReference type="PRINTS" id="PR00405">
    <property type="entry name" value="REVINTRACTNG"/>
</dbReference>
<organism evidence="7 8">
    <name type="scientific">Polarella glacialis</name>
    <name type="common">Dinoflagellate</name>
    <dbReference type="NCBI Taxonomy" id="89957"/>
    <lineage>
        <taxon>Eukaryota</taxon>
        <taxon>Sar</taxon>
        <taxon>Alveolata</taxon>
        <taxon>Dinophyceae</taxon>
        <taxon>Suessiales</taxon>
        <taxon>Suessiaceae</taxon>
        <taxon>Polarella</taxon>
    </lineage>
</organism>
<dbReference type="OrthoDB" id="413660at2759"/>
<name>A0A813FAA5_POLGL</name>
<evidence type="ECO:0000313" key="8">
    <source>
        <dbReference type="Proteomes" id="UP000654075"/>
    </source>
</evidence>
<evidence type="ECO:0000256" key="5">
    <source>
        <dbReference type="PROSITE-ProRule" id="PRU00288"/>
    </source>
</evidence>
<keyword evidence="2" id="KW-0479">Metal-binding</keyword>
<evidence type="ECO:0000313" key="7">
    <source>
        <dbReference type="EMBL" id="CAE8609453.1"/>
    </source>
</evidence>
<proteinExistence type="predicted"/>
<sequence>SKLNNAYRKKDIESWEAKLKSDLLALRKQPHNQMCFDCGAQDTTWASPKLGVFLCVSCSDIHRAAGAHITSVKNFNTYLWGPDEVE</sequence>
<dbReference type="GO" id="GO:0048205">
    <property type="term" value="P:COPI coating of Golgi vesicle"/>
    <property type="evidence" value="ECO:0007669"/>
    <property type="project" value="TreeGrafter"/>
</dbReference>
<dbReference type="InterPro" id="IPR001164">
    <property type="entry name" value="ArfGAP_dom"/>
</dbReference>
<keyword evidence="8" id="KW-1185">Reference proteome</keyword>
<dbReference type="GO" id="GO:0008270">
    <property type="term" value="F:zinc ion binding"/>
    <property type="evidence" value="ECO:0007669"/>
    <property type="project" value="UniProtKB-KW"/>
</dbReference>
<comment type="caution">
    <text evidence="7">The sequence shown here is derived from an EMBL/GenBank/DDBJ whole genome shotgun (WGS) entry which is preliminary data.</text>
</comment>
<dbReference type="PANTHER" id="PTHR45686">
    <property type="entry name" value="ADP-RIBOSYLATION FACTOR GTPASE ACTIVATING PROTEIN 3, ISOFORM H-RELATED"/>
    <property type="match status" value="1"/>
</dbReference>
<dbReference type="AlphaFoldDB" id="A0A813FAA5"/>
<dbReference type="GO" id="GO:0005096">
    <property type="term" value="F:GTPase activator activity"/>
    <property type="evidence" value="ECO:0007669"/>
    <property type="project" value="UniProtKB-KW"/>
</dbReference>
<dbReference type="GO" id="GO:0000139">
    <property type="term" value="C:Golgi membrane"/>
    <property type="evidence" value="ECO:0007669"/>
    <property type="project" value="GOC"/>
</dbReference>
<dbReference type="Proteomes" id="UP000654075">
    <property type="component" value="Unassembled WGS sequence"/>
</dbReference>
<keyword evidence="4" id="KW-0862">Zinc</keyword>
<evidence type="ECO:0000256" key="1">
    <source>
        <dbReference type="ARBA" id="ARBA00022468"/>
    </source>
</evidence>
<evidence type="ECO:0000256" key="2">
    <source>
        <dbReference type="ARBA" id="ARBA00022723"/>
    </source>
</evidence>
<dbReference type="InterPro" id="IPR037278">
    <property type="entry name" value="ARFGAP/RecO"/>
</dbReference>
<dbReference type="EMBL" id="CAJNNV010024319">
    <property type="protein sequence ID" value="CAE8609453.1"/>
    <property type="molecule type" value="Genomic_DNA"/>
</dbReference>
<feature type="non-terminal residue" evidence="7">
    <location>
        <position position="86"/>
    </location>
</feature>
<keyword evidence="3 5" id="KW-0863">Zinc-finger</keyword>
<protein>
    <recommendedName>
        <fullName evidence="6">Arf-GAP domain-containing protein</fullName>
    </recommendedName>
</protein>
<evidence type="ECO:0000256" key="3">
    <source>
        <dbReference type="ARBA" id="ARBA00022771"/>
    </source>
</evidence>
<feature type="domain" description="Arf-GAP" evidence="6">
    <location>
        <begin position="20"/>
        <end position="86"/>
    </location>
</feature>
<dbReference type="InterPro" id="IPR038508">
    <property type="entry name" value="ArfGAP_dom_sf"/>
</dbReference>
<dbReference type="PANTHER" id="PTHR45686:SF4">
    <property type="entry name" value="ADP-RIBOSYLATION FACTOR GTPASE ACTIVATING PROTEIN 3, ISOFORM H"/>
    <property type="match status" value="1"/>
</dbReference>
<keyword evidence="1" id="KW-0343">GTPase activation</keyword>
<evidence type="ECO:0000256" key="4">
    <source>
        <dbReference type="ARBA" id="ARBA00022833"/>
    </source>
</evidence>
<reference evidence="7" key="1">
    <citation type="submission" date="2021-02" db="EMBL/GenBank/DDBJ databases">
        <authorList>
            <person name="Dougan E. K."/>
            <person name="Rhodes N."/>
            <person name="Thang M."/>
            <person name="Chan C."/>
        </authorList>
    </citation>
    <scope>NUCLEOTIDE SEQUENCE</scope>
</reference>
<dbReference type="PROSITE" id="PS50115">
    <property type="entry name" value="ARFGAP"/>
    <property type="match status" value="1"/>
</dbReference>